<dbReference type="InterPro" id="IPR024087">
    <property type="entry name" value="Creatininase-like_sf"/>
</dbReference>
<dbReference type="SUPFAM" id="SSF102215">
    <property type="entry name" value="Creatininase"/>
    <property type="match status" value="1"/>
</dbReference>
<keyword evidence="2" id="KW-0479">Metal-binding</keyword>
<comment type="similarity">
    <text evidence="5">Belongs to the creatininase superfamily.</text>
</comment>
<evidence type="ECO:0000256" key="5">
    <source>
        <dbReference type="ARBA" id="ARBA00024029"/>
    </source>
</evidence>
<dbReference type="Gene3D" id="3.40.50.10310">
    <property type="entry name" value="Creatininase"/>
    <property type="match status" value="1"/>
</dbReference>
<evidence type="ECO:0000313" key="6">
    <source>
        <dbReference type="EMBL" id="MBB4653188.1"/>
    </source>
</evidence>
<dbReference type="EMBL" id="JACHOT010000010">
    <property type="protein sequence ID" value="MBB4653188.1"/>
    <property type="molecule type" value="Genomic_DNA"/>
</dbReference>
<comment type="caution">
    <text evidence="6">The sequence shown here is derived from an EMBL/GenBank/DDBJ whole genome shotgun (WGS) entry which is preliminary data.</text>
</comment>
<dbReference type="Proteomes" id="UP000539538">
    <property type="component" value="Unassembled WGS sequence"/>
</dbReference>
<dbReference type="RefSeq" id="WP_108606943.1">
    <property type="nucleotide sequence ID" value="NZ_BAAAVZ010000021.1"/>
</dbReference>
<keyword evidence="3 6" id="KW-0378">Hydrolase</keyword>
<sequence length="266" mass="28857">MLRYWADYTSAAFAKLKRDELIAVLPVSAIEQHGPHLPVSVDTTISEGVVAETIKRLPDDLPVVFLPGQRVGKSNEHSRFPGTLTLSADTLLRVLMDIGESVAASGVRKLVLLNSHGGQTAVLDIVARDLRVRHGLFTVATATHAFGMPSGLFSAAESRFGIHAGDKETSMMLALRPDLVDMSKAERFVGLHERLAETNTHLSIGPLTKLGWQIQDLHPCGACGDAAAATADKGKQGLEFVAERFVELLREIHEAPLTWLTNEPAW</sequence>
<evidence type="ECO:0000256" key="3">
    <source>
        <dbReference type="ARBA" id="ARBA00022801"/>
    </source>
</evidence>
<evidence type="ECO:0000313" key="7">
    <source>
        <dbReference type="Proteomes" id="UP000539538"/>
    </source>
</evidence>
<keyword evidence="7" id="KW-1185">Reference proteome</keyword>
<dbReference type="PANTHER" id="PTHR35005:SF1">
    <property type="entry name" value="2-AMINO-5-FORMYLAMINO-6-RIBOSYLAMINOPYRIMIDIN-4(3H)-ONE 5'-MONOPHOSPHATE DEFORMYLASE"/>
    <property type="match status" value="1"/>
</dbReference>
<dbReference type="InterPro" id="IPR003785">
    <property type="entry name" value="Creatininase/forma_Hydrolase"/>
</dbReference>
<evidence type="ECO:0000256" key="1">
    <source>
        <dbReference type="ARBA" id="ARBA00001947"/>
    </source>
</evidence>
<proteinExistence type="inferred from homology"/>
<protein>
    <submittedName>
        <fullName evidence="6">Creatinine amidohydrolase</fullName>
        <ecNumber evidence="6">3.5.2.10</ecNumber>
    </submittedName>
</protein>
<comment type="cofactor">
    <cofactor evidence="1">
        <name>Zn(2+)</name>
        <dbReference type="ChEBI" id="CHEBI:29105"/>
    </cofactor>
</comment>
<accession>A0ABR6L9B5</accession>
<name>A0ABR6L9B5_9HYPH</name>
<dbReference type="PANTHER" id="PTHR35005">
    <property type="entry name" value="3-DEHYDRO-SCYLLO-INOSOSE HYDROLASE"/>
    <property type="match status" value="1"/>
</dbReference>
<evidence type="ECO:0000256" key="2">
    <source>
        <dbReference type="ARBA" id="ARBA00022723"/>
    </source>
</evidence>
<dbReference type="EC" id="3.5.2.10" evidence="6"/>
<gene>
    <name evidence="6" type="ORF">GGQ99_004973</name>
</gene>
<dbReference type="Pfam" id="PF02633">
    <property type="entry name" value="Creatininase"/>
    <property type="match status" value="1"/>
</dbReference>
<organism evidence="6 7">
    <name type="scientific">Aminobacter niigataensis</name>
    <dbReference type="NCBI Taxonomy" id="83265"/>
    <lineage>
        <taxon>Bacteria</taxon>
        <taxon>Pseudomonadati</taxon>
        <taxon>Pseudomonadota</taxon>
        <taxon>Alphaproteobacteria</taxon>
        <taxon>Hyphomicrobiales</taxon>
        <taxon>Phyllobacteriaceae</taxon>
        <taxon>Aminobacter</taxon>
    </lineage>
</organism>
<dbReference type="GO" id="GO:0047789">
    <property type="term" value="F:creatininase activity"/>
    <property type="evidence" value="ECO:0007669"/>
    <property type="project" value="UniProtKB-EC"/>
</dbReference>
<keyword evidence="4" id="KW-0862">Zinc</keyword>
<reference evidence="6 7" key="1">
    <citation type="submission" date="2020-08" db="EMBL/GenBank/DDBJ databases">
        <title>Genomic Encyclopedia of Type Strains, Phase IV (KMG-IV): sequencing the most valuable type-strain genomes for metagenomic binning, comparative biology and taxonomic classification.</title>
        <authorList>
            <person name="Goeker M."/>
        </authorList>
    </citation>
    <scope>NUCLEOTIDE SEQUENCE [LARGE SCALE GENOMIC DNA]</scope>
    <source>
        <strain evidence="6 7">DSM 7050</strain>
    </source>
</reference>
<evidence type="ECO:0000256" key="4">
    <source>
        <dbReference type="ARBA" id="ARBA00022833"/>
    </source>
</evidence>